<evidence type="ECO:0000256" key="10">
    <source>
        <dbReference type="ARBA" id="ARBA00042639"/>
    </source>
</evidence>
<feature type="compositionally biased region" description="Basic and acidic residues" evidence="12">
    <location>
        <begin position="25"/>
        <end position="37"/>
    </location>
</feature>
<keyword evidence="6" id="KW-1015">Disulfide bond</keyword>
<evidence type="ECO:0000256" key="2">
    <source>
        <dbReference type="ARBA" id="ARBA00013017"/>
    </source>
</evidence>
<dbReference type="EMBL" id="JBHTJR010000017">
    <property type="protein sequence ID" value="MFD0992092.1"/>
    <property type="molecule type" value="Genomic_DNA"/>
</dbReference>
<dbReference type="PANTHER" id="PTHR42801:SF7">
    <property type="entry name" value="SLL1159 PROTEIN"/>
    <property type="match status" value="1"/>
</dbReference>
<evidence type="ECO:0000256" key="7">
    <source>
        <dbReference type="ARBA" id="ARBA00023284"/>
    </source>
</evidence>
<feature type="region of interest" description="Disordered" evidence="12">
    <location>
        <begin position="25"/>
        <end position="45"/>
    </location>
</feature>
<evidence type="ECO:0000256" key="8">
    <source>
        <dbReference type="ARBA" id="ARBA00032824"/>
    </source>
</evidence>
<keyword evidence="15" id="KW-1185">Reference proteome</keyword>
<reference evidence="15" key="1">
    <citation type="journal article" date="2019" name="Int. J. Syst. Evol. Microbiol.">
        <title>The Global Catalogue of Microorganisms (GCM) 10K type strain sequencing project: providing services to taxonomists for standard genome sequencing and annotation.</title>
        <authorList>
            <consortium name="The Broad Institute Genomics Platform"/>
            <consortium name="The Broad Institute Genome Sequencing Center for Infectious Disease"/>
            <person name="Wu L."/>
            <person name="Ma J."/>
        </authorList>
    </citation>
    <scope>NUCLEOTIDE SEQUENCE [LARGE SCALE GENOMIC DNA]</scope>
    <source>
        <strain evidence="15">CCUG 60527</strain>
    </source>
</reference>
<dbReference type="InterPro" id="IPR000866">
    <property type="entry name" value="AhpC/TSA"/>
</dbReference>
<comment type="catalytic activity">
    <reaction evidence="11">
        <text>a hydroperoxide + [thioredoxin]-dithiol = an alcohol + [thioredoxin]-disulfide + H2O</text>
        <dbReference type="Rhea" id="RHEA:62620"/>
        <dbReference type="Rhea" id="RHEA-COMP:10698"/>
        <dbReference type="Rhea" id="RHEA-COMP:10700"/>
        <dbReference type="ChEBI" id="CHEBI:15377"/>
        <dbReference type="ChEBI" id="CHEBI:29950"/>
        <dbReference type="ChEBI" id="CHEBI:30879"/>
        <dbReference type="ChEBI" id="CHEBI:35924"/>
        <dbReference type="ChEBI" id="CHEBI:50058"/>
        <dbReference type="EC" id="1.11.1.24"/>
    </reaction>
</comment>
<dbReference type="SUPFAM" id="SSF52833">
    <property type="entry name" value="Thioredoxin-like"/>
    <property type="match status" value="1"/>
</dbReference>
<sequence length="256" mass="28550">MKKKHLLKMSVIVLFAVACKNNTEKSEKQQTEVEAKAQETTSATPLKDALEARKKDFAAKADEQKKQIYKEGIEAVAKSGIITQAKNVGDIAPDFTLTNATGDSIKLQELLKEGPIVLTWYRGGWCPYCNLTLKQLQNELPNFKANGANLVALTPELPDKSLSTTEKNELDFHVLSDIDNKIAKEYGIVFKLTDEVADIYNKSFGVDTYNGNDKNELPLAATYIINKEGKIIYAFLDADYRNRAEPSELTKVLKNI</sequence>
<dbReference type="Pfam" id="PF00578">
    <property type="entry name" value="AhpC-TSA"/>
    <property type="match status" value="1"/>
</dbReference>
<dbReference type="Gene3D" id="3.40.30.10">
    <property type="entry name" value="Glutaredoxin"/>
    <property type="match status" value="1"/>
</dbReference>
<dbReference type="PROSITE" id="PS51257">
    <property type="entry name" value="PROKAR_LIPOPROTEIN"/>
    <property type="match status" value="1"/>
</dbReference>
<dbReference type="PANTHER" id="PTHR42801">
    <property type="entry name" value="THIOREDOXIN-DEPENDENT PEROXIDE REDUCTASE"/>
    <property type="match status" value="1"/>
</dbReference>
<dbReference type="InterPro" id="IPR050924">
    <property type="entry name" value="Peroxiredoxin_BCP/PrxQ"/>
</dbReference>
<dbReference type="InterPro" id="IPR013766">
    <property type="entry name" value="Thioredoxin_domain"/>
</dbReference>
<dbReference type="EC" id="1.11.1.24" evidence="2"/>
<comment type="similarity">
    <text evidence="9">Belongs to the peroxiredoxin family. BCP/PrxQ subfamily.</text>
</comment>
<comment type="function">
    <text evidence="1">Thiol-specific peroxidase that catalyzes the reduction of hydrogen peroxide and organic hydroperoxides to water and alcohols, respectively. Plays a role in cell protection against oxidative stress by detoxifying peroxides and as sensor of hydrogen peroxide-mediated signaling events.</text>
</comment>
<evidence type="ECO:0000256" key="1">
    <source>
        <dbReference type="ARBA" id="ARBA00003330"/>
    </source>
</evidence>
<evidence type="ECO:0000256" key="6">
    <source>
        <dbReference type="ARBA" id="ARBA00023157"/>
    </source>
</evidence>
<protein>
    <recommendedName>
        <fullName evidence="2">thioredoxin-dependent peroxiredoxin</fullName>
        <ecNumber evidence="2">1.11.1.24</ecNumber>
    </recommendedName>
    <alternativeName>
        <fullName evidence="8">Thioredoxin peroxidase</fullName>
    </alternativeName>
    <alternativeName>
        <fullName evidence="10">Thioredoxin-dependent peroxiredoxin Bcp</fullName>
    </alternativeName>
</protein>
<proteinExistence type="inferred from homology"/>
<keyword evidence="4" id="KW-0049">Antioxidant</keyword>
<evidence type="ECO:0000256" key="11">
    <source>
        <dbReference type="ARBA" id="ARBA00049091"/>
    </source>
</evidence>
<dbReference type="InterPro" id="IPR036249">
    <property type="entry name" value="Thioredoxin-like_sf"/>
</dbReference>
<dbReference type="CDD" id="cd02970">
    <property type="entry name" value="PRX_like2"/>
    <property type="match status" value="1"/>
</dbReference>
<organism evidence="14 15">
    <name type="scientific">Tenacibaculum geojense</name>
    <dbReference type="NCBI Taxonomy" id="915352"/>
    <lineage>
        <taxon>Bacteria</taxon>
        <taxon>Pseudomonadati</taxon>
        <taxon>Bacteroidota</taxon>
        <taxon>Flavobacteriia</taxon>
        <taxon>Flavobacteriales</taxon>
        <taxon>Flavobacteriaceae</taxon>
        <taxon>Tenacibaculum</taxon>
    </lineage>
</organism>
<evidence type="ECO:0000313" key="14">
    <source>
        <dbReference type="EMBL" id="MFD0992092.1"/>
    </source>
</evidence>
<comment type="caution">
    <text evidence="14">The sequence shown here is derived from an EMBL/GenBank/DDBJ whole genome shotgun (WGS) entry which is preliminary data.</text>
</comment>
<evidence type="ECO:0000256" key="12">
    <source>
        <dbReference type="SAM" id="MobiDB-lite"/>
    </source>
</evidence>
<dbReference type="Proteomes" id="UP001597062">
    <property type="component" value="Unassembled WGS sequence"/>
</dbReference>
<feature type="domain" description="Thioredoxin" evidence="13">
    <location>
        <begin position="86"/>
        <end position="256"/>
    </location>
</feature>
<evidence type="ECO:0000313" key="15">
    <source>
        <dbReference type="Proteomes" id="UP001597062"/>
    </source>
</evidence>
<dbReference type="RefSeq" id="WP_386105031.1">
    <property type="nucleotide sequence ID" value="NZ_JBHTJR010000017.1"/>
</dbReference>
<evidence type="ECO:0000256" key="3">
    <source>
        <dbReference type="ARBA" id="ARBA00022559"/>
    </source>
</evidence>
<keyword evidence="7" id="KW-0676">Redox-active center</keyword>
<evidence type="ECO:0000256" key="5">
    <source>
        <dbReference type="ARBA" id="ARBA00023002"/>
    </source>
</evidence>
<gene>
    <name evidence="14" type="ORF">ACFQ1U_02650</name>
</gene>
<evidence type="ECO:0000256" key="4">
    <source>
        <dbReference type="ARBA" id="ARBA00022862"/>
    </source>
</evidence>
<evidence type="ECO:0000259" key="13">
    <source>
        <dbReference type="PROSITE" id="PS51352"/>
    </source>
</evidence>
<dbReference type="PROSITE" id="PS51352">
    <property type="entry name" value="THIOREDOXIN_2"/>
    <property type="match status" value="1"/>
</dbReference>
<keyword evidence="5" id="KW-0560">Oxidoreductase</keyword>
<name>A0ABW3JNQ0_9FLAO</name>
<evidence type="ECO:0000256" key="9">
    <source>
        <dbReference type="ARBA" id="ARBA00038489"/>
    </source>
</evidence>
<accession>A0ABW3JNQ0</accession>
<keyword evidence="3" id="KW-0575">Peroxidase</keyword>